<sequence precursor="true">MPLKTAPLQGLVAATFTPLASDRTLDTAAIPAMVDHLVDDKIAGLYVLGSTGEGPSLTQSERCTVAEAFVQSAAGRLPVIVQVGCESLSSARELATHAQQIGADAVSAVSPVYFKPDCVETLVDSMAEIAAGAPNLPFYYYHIPAVTGVNYSMVDFLRLAADRIPTLRGIKFTSTNVFEFQSCLEFAGDRFQLLWGLDEMLLSGLGAGAQAAVGSTYNFAAPIYQRLLAAFAAGDLGEARRQQSLSQAIVRAFIPYGPRGAQKAIMSMIGHDCGPSRLPVATLTPSQRDALRSDLDAISFFDAVDVGGLQSIGSNT</sequence>
<dbReference type="PANTHER" id="PTHR12128">
    <property type="entry name" value="DIHYDRODIPICOLINATE SYNTHASE"/>
    <property type="match status" value="1"/>
</dbReference>
<evidence type="ECO:0000256" key="5">
    <source>
        <dbReference type="ARBA" id="ARBA00023277"/>
    </source>
</evidence>
<evidence type="ECO:0000256" key="8">
    <source>
        <dbReference type="PIRSR" id="PIRSR001365-2"/>
    </source>
</evidence>
<protein>
    <submittedName>
        <fullName evidence="9">N-acetylneuraminate lyase</fullName>
        <ecNumber evidence="9">4.1.3.3</ecNumber>
    </submittedName>
</protein>
<dbReference type="PIRSF" id="PIRSF001365">
    <property type="entry name" value="DHDPS"/>
    <property type="match status" value="1"/>
</dbReference>
<dbReference type="EC" id="4.1.3.3" evidence="9"/>
<name>A0A517M309_9BACT</name>
<evidence type="ECO:0000256" key="6">
    <source>
        <dbReference type="PIRNR" id="PIRNR001365"/>
    </source>
</evidence>
<dbReference type="GO" id="GO:0008747">
    <property type="term" value="F:N-acetylneuraminate lyase activity"/>
    <property type="evidence" value="ECO:0007669"/>
    <property type="project" value="UniProtKB-EC"/>
</dbReference>
<keyword evidence="4" id="KW-0704">Schiff base</keyword>
<evidence type="ECO:0000256" key="2">
    <source>
        <dbReference type="ARBA" id="ARBA00022490"/>
    </source>
</evidence>
<dbReference type="EMBL" id="CP036261">
    <property type="protein sequence ID" value="QDS89250.1"/>
    <property type="molecule type" value="Genomic_DNA"/>
</dbReference>
<feature type="binding site" evidence="8">
    <location>
        <position position="213"/>
    </location>
    <ligand>
        <name>pyruvate</name>
        <dbReference type="ChEBI" id="CHEBI:15361"/>
    </ligand>
</feature>
<accession>A0A517M309</accession>
<dbReference type="RefSeq" id="WP_145346857.1">
    <property type="nucleotide sequence ID" value="NZ_CP036261.1"/>
</dbReference>
<dbReference type="Gene3D" id="3.20.20.70">
    <property type="entry name" value="Aldolase class I"/>
    <property type="match status" value="1"/>
</dbReference>
<dbReference type="AlphaFoldDB" id="A0A517M309"/>
<dbReference type="KEGG" id="ruv:EC9_34470"/>
<dbReference type="PRINTS" id="PR00146">
    <property type="entry name" value="DHPICSNTHASE"/>
</dbReference>
<dbReference type="SUPFAM" id="SSF51569">
    <property type="entry name" value="Aldolase"/>
    <property type="match status" value="1"/>
</dbReference>
<proteinExistence type="inferred from homology"/>
<dbReference type="GO" id="GO:0005737">
    <property type="term" value="C:cytoplasm"/>
    <property type="evidence" value="ECO:0007669"/>
    <property type="project" value="UniProtKB-SubCell"/>
</dbReference>
<keyword evidence="2" id="KW-0963">Cytoplasm</keyword>
<comment type="subcellular location">
    <subcellularLocation>
        <location evidence="1">Cytoplasm</location>
    </subcellularLocation>
</comment>
<evidence type="ECO:0000313" key="10">
    <source>
        <dbReference type="Proteomes" id="UP000319557"/>
    </source>
</evidence>
<comment type="similarity">
    <text evidence="6">Belongs to the DapA family.</text>
</comment>
<dbReference type="Pfam" id="PF00701">
    <property type="entry name" value="DHDPS"/>
    <property type="match status" value="1"/>
</dbReference>
<dbReference type="InterPro" id="IPR002220">
    <property type="entry name" value="DapA-like"/>
</dbReference>
<dbReference type="Proteomes" id="UP000319557">
    <property type="component" value="Chromosome"/>
</dbReference>
<evidence type="ECO:0000256" key="7">
    <source>
        <dbReference type="PIRSR" id="PIRSR001365-1"/>
    </source>
</evidence>
<dbReference type="InterPro" id="IPR013785">
    <property type="entry name" value="Aldolase_TIM"/>
</dbReference>
<dbReference type="PANTHER" id="PTHR12128:SF21">
    <property type="entry name" value="N-ACETYLNEURAMINATE LYASE"/>
    <property type="match status" value="1"/>
</dbReference>
<feature type="binding site" evidence="8">
    <location>
        <position position="51"/>
    </location>
    <ligand>
        <name>pyruvate</name>
        <dbReference type="ChEBI" id="CHEBI:15361"/>
    </ligand>
</feature>
<keyword evidence="3 6" id="KW-0456">Lyase</keyword>
<dbReference type="SMART" id="SM01130">
    <property type="entry name" value="DHDPS"/>
    <property type="match status" value="1"/>
</dbReference>
<keyword evidence="10" id="KW-1185">Reference proteome</keyword>
<dbReference type="InterPro" id="IPR020624">
    <property type="entry name" value="Schiff_base-form_aldolases_CS"/>
</dbReference>
<dbReference type="PROSITE" id="PS00665">
    <property type="entry name" value="DHDPS_1"/>
    <property type="match status" value="1"/>
</dbReference>
<organism evidence="9 10">
    <name type="scientific">Rosistilla ulvae</name>
    <dbReference type="NCBI Taxonomy" id="1930277"/>
    <lineage>
        <taxon>Bacteria</taxon>
        <taxon>Pseudomonadati</taxon>
        <taxon>Planctomycetota</taxon>
        <taxon>Planctomycetia</taxon>
        <taxon>Pirellulales</taxon>
        <taxon>Pirellulaceae</taxon>
        <taxon>Rosistilla</taxon>
    </lineage>
</organism>
<keyword evidence="5" id="KW-0119">Carbohydrate metabolism</keyword>
<evidence type="ECO:0000256" key="1">
    <source>
        <dbReference type="ARBA" id="ARBA00004496"/>
    </source>
</evidence>
<evidence type="ECO:0000256" key="4">
    <source>
        <dbReference type="ARBA" id="ARBA00023270"/>
    </source>
</evidence>
<feature type="active site" description="Proton donor/acceptor" evidence="7">
    <location>
        <position position="141"/>
    </location>
</feature>
<evidence type="ECO:0000256" key="3">
    <source>
        <dbReference type="ARBA" id="ARBA00023239"/>
    </source>
</evidence>
<feature type="active site" description="Schiff-base intermediate with substrate" evidence="7">
    <location>
        <position position="171"/>
    </location>
</feature>
<evidence type="ECO:0000313" key="9">
    <source>
        <dbReference type="EMBL" id="QDS89250.1"/>
    </source>
</evidence>
<dbReference type="OrthoDB" id="9771791at2"/>
<reference evidence="9 10" key="1">
    <citation type="submission" date="2019-02" db="EMBL/GenBank/DDBJ databases">
        <title>Deep-cultivation of Planctomycetes and their phenomic and genomic characterization uncovers novel biology.</title>
        <authorList>
            <person name="Wiegand S."/>
            <person name="Jogler M."/>
            <person name="Boedeker C."/>
            <person name="Pinto D."/>
            <person name="Vollmers J."/>
            <person name="Rivas-Marin E."/>
            <person name="Kohn T."/>
            <person name="Peeters S.H."/>
            <person name="Heuer A."/>
            <person name="Rast P."/>
            <person name="Oberbeckmann S."/>
            <person name="Bunk B."/>
            <person name="Jeske O."/>
            <person name="Meyerdierks A."/>
            <person name="Storesund J.E."/>
            <person name="Kallscheuer N."/>
            <person name="Luecker S."/>
            <person name="Lage O.M."/>
            <person name="Pohl T."/>
            <person name="Merkel B.J."/>
            <person name="Hornburger P."/>
            <person name="Mueller R.-W."/>
            <person name="Bruemmer F."/>
            <person name="Labrenz M."/>
            <person name="Spormann A.M."/>
            <person name="Op den Camp H."/>
            <person name="Overmann J."/>
            <person name="Amann R."/>
            <person name="Jetten M.S.M."/>
            <person name="Mascher T."/>
            <person name="Medema M.H."/>
            <person name="Devos D.P."/>
            <person name="Kaster A.-K."/>
            <person name="Ovreas L."/>
            <person name="Rohde M."/>
            <person name="Galperin M.Y."/>
            <person name="Jogler C."/>
        </authorList>
    </citation>
    <scope>NUCLEOTIDE SEQUENCE [LARGE SCALE GENOMIC DNA]</scope>
    <source>
        <strain evidence="9 10">EC9</strain>
    </source>
</reference>
<gene>
    <name evidence="9" type="primary">nanA</name>
    <name evidence="9" type="ORF">EC9_34470</name>
</gene>